<accession>A0A369JAK5</accession>
<protein>
    <submittedName>
        <fullName evidence="2">Uncharacterized protein</fullName>
    </submittedName>
</protein>
<evidence type="ECO:0000313" key="3">
    <source>
        <dbReference type="Proteomes" id="UP000076154"/>
    </source>
</evidence>
<dbReference type="Proteomes" id="UP000076154">
    <property type="component" value="Unassembled WGS sequence"/>
</dbReference>
<reference evidence="2" key="1">
    <citation type="submission" date="2018-04" db="EMBL/GenBank/DDBJ databases">
        <title>Whole genome sequencing of Hypsizygus marmoreus.</title>
        <authorList>
            <person name="Choi I.-G."/>
            <person name="Min B."/>
            <person name="Kim J.-G."/>
            <person name="Kim S."/>
            <person name="Oh Y.-L."/>
            <person name="Kong W.-S."/>
            <person name="Park H."/>
            <person name="Jeong J."/>
            <person name="Song E.-S."/>
        </authorList>
    </citation>
    <scope>NUCLEOTIDE SEQUENCE [LARGE SCALE GENOMIC DNA]</scope>
    <source>
        <strain evidence="2">51987-8</strain>
    </source>
</reference>
<gene>
    <name evidence="2" type="ORF">Hypma_014272</name>
</gene>
<proteinExistence type="predicted"/>
<keyword evidence="3" id="KW-1185">Reference proteome</keyword>
<comment type="caution">
    <text evidence="2">The sequence shown here is derived from an EMBL/GenBank/DDBJ whole genome shotgun (WGS) entry which is preliminary data.</text>
</comment>
<evidence type="ECO:0000256" key="1">
    <source>
        <dbReference type="SAM" id="MobiDB-lite"/>
    </source>
</evidence>
<name>A0A369JAK5_HYPMA</name>
<dbReference type="EMBL" id="LUEZ02000084">
    <property type="protein sequence ID" value="RDB19111.1"/>
    <property type="molecule type" value="Genomic_DNA"/>
</dbReference>
<sequence length="255" mass="27984">MASPAAPPDARESTMRVHGRDKTCPAKVARLGQQDRHPLPGPNKAIYGASATSNLEGETRRRTRYDLIHERTRGQTAATTLITTSARHPVYVSPSTLEQCPRSSRGAESALPRATGLEDLLVLKSIHPWKAFPTPSQTMFLSTKSPGWRPSTHENDGLLLDQRRFRSIPGFAEAGFLSLMSVNHLQCYDTSGTVSIFLHAQPRRPTNTTKTRRCDTVRLPHTCSASRRASELALVIRVIRLGLLQEASATALADA</sequence>
<organism evidence="2 3">
    <name type="scientific">Hypsizygus marmoreus</name>
    <name type="common">White beech mushroom</name>
    <name type="synonym">Agaricus marmoreus</name>
    <dbReference type="NCBI Taxonomy" id="39966"/>
    <lineage>
        <taxon>Eukaryota</taxon>
        <taxon>Fungi</taxon>
        <taxon>Dikarya</taxon>
        <taxon>Basidiomycota</taxon>
        <taxon>Agaricomycotina</taxon>
        <taxon>Agaricomycetes</taxon>
        <taxon>Agaricomycetidae</taxon>
        <taxon>Agaricales</taxon>
        <taxon>Tricholomatineae</taxon>
        <taxon>Lyophyllaceae</taxon>
        <taxon>Hypsizygus</taxon>
    </lineage>
</organism>
<evidence type="ECO:0000313" key="2">
    <source>
        <dbReference type="EMBL" id="RDB19111.1"/>
    </source>
</evidence>
<feature type="compositionally biased region" description="Basic and acidic residues" evidence="1">
    <location>
        <begin position="9"/>
        <end position="21"/>
    </location>
</feature>
<dbReference type="AlphaFoldDB" id="A0A369JAK5"/>
<feature type="region of interest" description="Disordered" evidence="1">
    <location>
        <begin position="1"/>
        <end position="21"/>
    </location>
</feature>
<dbReference type="InParanoid" id="A0A369JAK5"/>